<proteinExistence type="predicted"/>
<reference evidence="1" key="1">
    <citation type="journal article" date="2014" name="Front. Microbiol.">
        <title>High frequency of phylogenetically diverse reductive dehalogenase-homologous genes in deep subseafloor sedimentary metagenomes.</title>
        <authorList>
            <person name="Kawai M."/>
            <person name="Futagami T."/>
            <person name="Toyoda A."/>
            <person name="Takaki Y."/>
            <person name="Nishi S."/>
            <person name="Hori S."/>
            <person name="Arai W."/>
            <person name="Tsubouchi T."/>
            <person name="Morono Y."/>
            <person name="Uchiyama I."/>
            <person name="Ito T."/>
            <person name="Fujiyama A."/>
            <person name="Inagaki F."/>
            <person name="Takami H."/>
        </authorList>
    </citation>
    <scope>NUCLEOTIDE SEQUENCE</scope>
    <source>
        <strain evidence="1">Expedition CK06-06</strain>
    </source>
</reference>
<name>X0TUN7_9ZZZZ</name>
<comment type="caution">
    <text evidence="1">The sequence shown here is derived from an EMBL/GenBank/DDBJ whole genome shotgun (WGS) entry which is preliminary data.</text>
</comment>
<dbReference type="EMBL" id="BARS01010784">
    <property type="protein sequence ID" value="GAF97303.1"/>
    <property type="molecule type" value="Genomic_DNA"/>
</dbReference>
<feature type="non-terminal residue" evidence="1">
    <location>
        <position position="1"/>
    </location>
</feature>
<gene>
    <name evidence="1" type="ORF">S01H1_19857</name>
</gene>
<sequence length="52" mass="5717">QLARYVTDVKENIANAGQKVKGLILTLDVDEQLIKAARGVDFDVVLYQLTLG</sequence>
<protein>
    <submittedName>
        <fullName evidence="1">Uncharacterized protein</fullName>
    </submittedName>
</protein>
<accession>X0TUN7</accession>
<dbReference type="AlphaFoldDB" id="X0TUN7"/>
<organism evidence="1">
    <name type="scientific">marine sediment metagenome</name>
    <dbReference type="NCBI Taxonomy" id="412755"/>
    <lineage>
        <taxon>unclassified sequences</taxon>
        <taxon>metagenomes</taxon>
        <taxon>ecological metagenomes</taxon>
    </lineage>
</organism>
<evidence type="ECO:0000313" key="1">
    <source>
        <dbReference type="EMBL" id="GAF97303.1"/>
    </source>
</evidence>